<protein>
    <recommendedName>
        <fullName evidence="2">F-box domain-containing protein</fullName>
    </recommendedName>
</protein>
<evidence type="ECO:0008006" key="2">
    <source>
        <dbReference type="Google" id="ProtNLM"/>
    </source>
</evidence>
<proteinExistence type="predicted"/>
<gene>
    <name evidence="1" type="ORF">Faunusvirus35_8</name>
</gene>
<organism evidence="1">
    <name type="scientific">Faunusvirus sp</name>
    <dbReference type="NCBI Taxonomy" id="2487766"/>
    <lineage>
        <taxon>Viruses</taxon>
        <taxon>Varidnaviria</taxon>
        <taxon>Bamfordvirae</taxon>
        <taxon>Nucleocytoviricota</taxon>
        <taxon>Megaviricetes</taxon>
        <taxon>Imitervirales</taxon>
        <taxon>Mimiviridae</taxon>
    </lineage>
</organism>
<sequence length="318" mass="37984">MFHTLESYIIKIEIIITYNMFYELLYIKMSCSNKITIFNNRDLVLYIATFIEQFDIFKLCLVSSITRKIILASSQIPLYHQIRLFSSHQLIVNYHSKKSILRNNIDTINNNPYIKSLLDNLIYLVGNHELLKLYCSCKYSLIDPGVISNWLDKFKTPIRRNIRYNDISFTGYFEDAEGYHYAENQWRQILQCVKNTGCNICEIRNTFFDGNCFECIHLHEFEESLYKFKLAKPCYKPIDKFKDMVYDIMRFYTLVDIDKLLQYNVHNRIEASYKDPKLVDDVDKLLQFGNKHYIKKIKLELQNIQSHHDKTLSHHDKN</sequence>
<accession>A0A3G5A2F7</accession>
<dbReference type="EMBL" id="MK072166">
    <property type="protein sequence ID" value="AYV79669.1"/>
    <property type="molecule type" value="Genomic_DNA"/>
</dbReference>
<reference evidence="1" key="1">
    <citation type="submission" date="2018-10" db="EMBL/GenBank/DDBJ databases">
        <title>Hidden diversity of soil giant viruses.</title>
        <authorList>
            <person name="Schulz F."/>
            <person name="Alteio L."/>
            <person name="Goudeau D."/>
            <person name="Ryan E.M."/>
            <person name="Malmstrom R.R."/>
            <person name="Blanchard J."/>
            <person name="Woyke T."/>
        </authorList>
    </citation>
    <scope>NUCLEOTIDE SEQUENCE</scope>
    <source>
        <strain evidence="1">FNV1</strain>
    </source>
</reference>
<evidence type="ECO:0000313" key="1">
    <source>
        <dbReference type="EMBL" id="AYV79669.1"/>
    </source>
</evidence>
<name>A0A3G5A2F7_9VIRU</name>